<accession>A0A835KCZ6</accession>
<reference evidence="3" key="1">
    <citation type="submission" date="2020-07" db="EMBL/GenBank/DDBJ databases">
        <title>Genome sequence and genetic diversity analysis of an under-domesticated orphan crop, white fonio (Digitaria exilis).</title>
        <authorList>
            <person name="Bennetzen J.L."/>
            <person name="Chen S."/>
            <person name="Ma X."/>
            <person name="Wang X."/>
            <person name="Yssel A.E.J."/>
            <person name="Chaluvadi S.R."/>
            <person name="Johnson M."/>
            <person name="Gangashetty P."/>
            <person name="Hamidou F."/>
            <person name="Sanogo M.D."/>
            <person name="Zwaenepoel A."/>
            <person name="Wallace J."/>
            <person name="Van De Peer Y."/>
            <person name="Van Deynze A."/>
        </authorList>
    </citation>
    <scope>NUCLEOTIDE SEQUENCE</scope>
    <source>
        <tissue evidence="3">Leaves</tissue>
    </source>
</reference>
<evidence type="ECO:0000256" key="2">
    <source>
        <dbReference type="SAM" id="SignalP"/>
    </source>
</evidence>
<name>A0A835KCZ6_9POAL</name>
<proteinExistence type="predicted"/>
<feature type="region of interest" description="Disordered" evidence="1">
    <location>
        <begin position="28"/>
        <end position="52"/>
    </location>
</feature>
<dbReference type="Proteomes" id="UP000636709">
    <property type="component" value="Unassembled WGS sequence"/>
</dbReference>
<feature type="signal peptide" evidence="2">
    <location>
        <begin position="1"/>
        <end position="24"/>
    </location>
</feature>
<comment type="caution">
    <text evidence="3">The sequence shown here is derived from an EMBL/GenBank/DDBJ whole genome shotgun (WGS) entry which is preliminary data.</text>
</comment>
<protein>
    <submittedName>
        <fullName evidence="3">Uncharacterized protein</fullName>
    </submittedName>
</protein>
<keyword evidence="2" id="KW-0732">Signal</keyword>
<organism evidence="3 4">
    <name type="scientific">Digitaria exilis</name>
    <dbReference type="NCBI Taxonomy" id="1010633"/>
    <lineage>
        <taxon>Eukaryota</taxon>
        <taxon>Viridiplantae</taxon>
        <taxon>Streptophyta</taxon>
        <taxon>Embryophyta</taxon>
        <taxon>Tracheophyta</taxon>
        <taxon>Spermatophyta</taxon>
        <taxon>Magnoliopsida</taxon>
        <taxon>Liliopsida</taxon>
        <taxon>Poales</taxon>
        <taxon>Poaceae</taxon>
        <taxon>PACMAD clade</taxon>
        <taxon>Panicoideae</taxon>
        <taxon>Panicodae</taxon>
        <taxon>Paniceae</taxon>
        <taxon>Anthephorinae</taxon>
        <taxon>Digitaria</taxon>
    </lineage>
</organism>
<gene>
    <name evidence="3" type="ORF">HU200_020102</name>
</gene>
<sequence length="78" mass="8239">MASSHKTVIVLFVLLLLTPSMLHARMAPSDHARADQAQHVTMPPSPPSGEPEMAMVAAKRWGTTQVTDGSVPSPGIGH</sequence>
<keyword evidence="4" id="KW-1185">Reference proteome</keyword>
<evidence type="ECO:0000313" key="3">
    <source>
        <dbReference type="EMBL" id="KAF8725568.1"/>
    </source>
</evidence>
<evidence type="ECO:0000256" key="1">
    <source>
        <dbReference type="SAM" id="MobiDB-lite"/>
    </source>
</evidence>
<dbReference type="EMBL" id="JACEFO010001653">
    <property type="protein sequence ID" value="KAF8725568.1"/>
    <property type="molecule type" value="Genomic_DNA"/>
</dbReference>
<feature type="chain" id="PRO_5032941267" evidence="2">
    <location>
        <begin position="25"/>
        <end position="78"/>
    </location>
</feature>
<evidence type="ECO:0000313" key="4">
    <source>
        <dbReference type="Proteomes" id="UP000636709"/>
    </source>
</evidence>
<dbReference type="AlphaFoldDB" id="A0A835KCZ6"/>